<evidence type="ECO:0000313" key="2">
    <source>
        <dbReference type="EMBL" id="GAA0760923.1"/>
    </source>
</evidence>
<feature type="signal peptide" evidence="1">
    <location>
        <begin position="1"/>
        <end position="30"/>
    </location>
</feature>
<feature type="chain" id="PRO_5045469484" evidence="1">
    <location>
        <begin position="31"/>
        <end position="220"/>
    </location>
</feature>
<dbReference type="Proteomes" id="UP001500279">
    <property type="component" value="Unassembled WGS sequence"/>
</dbReference>
<evidence type="ECO:0000256" key="1">
    <source>
        <dbReference type="SAM" id="SignalP"/>
    </source>
</evidence>
<evidence type="ECO:0000313" key="3">
    <source>
        <dbReference type="Proteomes" id="UP001500279"/>
    </source>
</evidence>
<dbReference type="InterPro" id="IPR009558">
    <property type="entry name" value="DUF1175"/>
</dbReference>
<dbReference type="EMBL" id="BAAAEW010000026">
    <property type="protein sequence ID" value="GAA0760923.1"/>
    <property type="molecule type" value="Genomic_DNA"/>
</dbReference>
<protein>
    <submittedName>
        <fullName evidence="2">DUF1175 domain-containing protein</fullName>
    </submittedName>
</protein>
<keyword evidence="1" id="KW-0732">Signal</keyword>
<name>A0ABN1KB39_9BURK</name>
<gene>
    <name evidence="2" type="ORF">GCM10009107_44050</name>
</gene>
<dbReference type="Pfam" id="PF06672">
    <property type="entry name" value="DUF1175"/>
    <property type="match status" value="1"/>
</dbReference>
<proteinExistence type="predicted"/>
<sequence>MRNTFSPTRRQLCGAGLAGVLTSHVPASLAADAAPPLDAAQSRVLRDWITVLIHAQVEQGPTPRWTHRDCAGLVRFAVAEALRPHDLAWRQAMGLMGQRLPPDLDPQLTAPLRNQWRRADGSQGAFVSALELVQGNTRFIGRQLAQAQAADLLFYDFGDDQHLMVWMGRYIAYHTGRHDAHDNGLRALRPSQLMAWNDTRWRPASDNPNFVGLYRLAFIA</sequence>
<keyword evidence="3" id="KW-1185">Reference proteome</keyword>
<organism evidence="2 3">
    <name type="scientific">Ideonella azotifigens</name>
    <dbReference type="NCBI Taxonomy" id="513160"/>
    <lineage>
        <taxon>Bacteria</taxon>
        <taxon>Pseudomonadati</taxon>
        <taxon>Pseudomonadota</taxon>
        <taxon>Betaproteobacteria</taxon>
        <taxon>Burkholderiales</taxon>
        <taxon>Sphaerotilaceae</taxon>
        <taxon>Ideonella</taxon>
    </lineage>
</organism>
<accession>A0ABN1KB39</accession>
<reference evidence="2 3" key="1">
    <citation type="journal article" date="2019" name="Int. J. Syst. Evol. Microbiol.">
        <title>The Global Catalogue of Microorganisms (GCM) 10K type strain sequencing project: providing services to taxonomists for standard genome sequencing and annotation.</title>
        <authorList>
            <consortium name="The Broad Institute Genomics Platform"/>
            <consortium name="The Broad Institute Genome Sequencing Center for Infectious Disease"/>
            <person name="Wu L."/>
            <person name="Ma J."/>
        </authorList>
    </citation>
    <scope>NUCLEOTIDE SEQUENCE [LARGE SCALE GENOMIC DNA]</scope>
    <source>
        <strain evidence="2 3">JCM 15503</strain>
    </source>
</reference>
<comment type="caution">
    <text evidence="2">The sequence shown here is derived from an EMBL/GenBank/DDBJ whole genome shotgun (WGS) entry which is preliminary data.</text>
</comment>
<dbReference type="RefSeq" id="WP_231012925.1">
    <property type="nucleotide sequence ID" value="NZ_BAAAEW010000026.1"/>
</dbReference>